<protein>
    <recommendedName>
        <fullName evidence="3">Phage head-tail adapter protein</fullName>
    </recommendedName>
</protein>
<evidence type="ECO:0000313" key="2">
    <source>
        <dbReference type="Proteomes" id="UP001280415"/>
    </source>
</evidence>
<accession>A0AAW8YMT5</accession>
<dbReference type="AlphaFoldDB" id="A0AAW8YMT5"/>
<dbReference type="RefSeq" id="WP_317052048.1">
    <property type="nucleotide sequence ID" value="NZ_CP140878.1"/>
</dbReference>
<reference evidence="1" key="1">
    <citation type="journal article" date="2023" name="PeerJ">
        <title>Selection and evaluation of lactic acid bacteria from chicken feces in Thailand as potential probiotics.</title>
        <authorList>
            <person name="Khurajog B."/>
            <person name="Disastra Y."/>
            <person name="Lawwyne L.D."/>
            <person name="Sirichokchatchawan W."/>
            <person name="Niyomtham W."/>
            <person name="Yindee J."/>
            <person name="Hampson D.J."/>
            <person name="Prapasarakul N."/>
        </authorList>
    </citation>
    <scope>NUCLEOTIDE SEQUENCE</scope>
    <source>
        <strain evidence="1">BF14</strain>
    </source>
</reference>
<proteinExistence type="predicted"/>
<comment type="caution">
    <text evidence="1">The sequence shown here is derived from an EMBL/GenBank/DDBJ whole genome shotgun (WGS) entry which is preliminary data.</text>
</comment>
<dbReference type="Proteomes" id="UP001280415">
    <property type="component" value="Unassembled WGS sequence"/>
</dbReference>
<gene>
    <name evidence="1" type="ORF">R0H03_04015</name>
</gene>
<evidence type="ECO:0000313" key="1">
    <source>
        <dbReference type="EMBL" id="MDV2911031.1"/>
    </source>
</evidence>
<sequence length="126" mass="14302">MKTTYKRPTTSSGDLRTPIAFYRMTENEGIEPGEMLTEPLFECLSQAYAPSNKDNAILETHGVKRGVTVKIRDTRGGFFPKNNDGAVIDDYRYQNVHGENIVWNVVDVRPDFEDDRFIVVVLGESE</sequence>
<evidence type="ECO:0008006" key="3">
    <source>
        <dbReference type="Google" id="ProtNLM"/>
    </source>
</evidence>
<organism evidence="1 2">
    <name type="scientific">Pediococcus acidilactici</name>
    <dbReference type="NCBI Taxonomy" id="1254"/>
    <lineage>
        <taxon>Bacteria</taxon>
        <taxon>Bacillati</taxon>
        <taxon>Bacillota</taxon>
        <taxon>Bacilli</taxon>
        <taxon>Lactobacillales</taxon>
        <taxon>Lactobacillaceae</taxon>
        <taxon>Pediococcus</taxon>
        <taxon>Pediococcus acidilactici group</taxon>
    </lineage>
</organism>
<reference evidence="1" key="2">
    <citation type="submission" date="2023-10" db="EMBL/GenBank/DDBJ databases">
        <authorList>
            <person name="Khurajog B."/>
        </authorList>
    </citation>
    <scope>NUCLEOTIDE SEQUENCE</scope>
    <source>
        <strain evidence="1">BF14</strain>
    </source>
</reference>
<name>A0AAW8YMT5_PEDAC</name>
<dbReference type="EMBL" id="JAWJAX010000003">
    <property type="protein sequence ID" value="MDV2911031.1"/>
    <property type="molecule type" value="Genomic_DNA"/>
</dbReference>